<evidence type="ECO:0000313" key="2">
    <source>
        <dbReference type="Proteomes" id="UP000386466"/>
    </source>
</evidence>
<dbReference type="Proteomes" id="UP000386466">
    <property type="component" value="Unassembled WGS sequence"/>
</dbReference>
<evidence type="ECO:0000313" key="1">
    <source>
        <dbReference type="EMBL" id="VFV43206.1"/>
    </source>
</evidence>
<dbReference type="EMBL" id="CAAGRJ010033408">
    <property type="protein sequence ID" value="VFV43206.1"/>
    <property type="molecule type" value="Genomic_DNA"/>
</dbReference>
<dbReference type="GO" id="GO:0006412">
    <property type="term" value="P:translation"/>
    <property type="evidence" value="ECO:0007669"/>
    <property type="project" value="InterPro"/>
</dbReference>
<dbReference type="PANTHER" id="PTHR10052">
    <property type="entry name" value="60S RIBOSOMAL PROTEIN L18A"/>
    <property type="match status" value="1"/>
</dbReference>
<dbReference type="AlphaFoldDB" id="A0A485PHM2"/>
<sequence>RAESAPKGLRHTGRVQGDRALPAYPKCHTLHLYHVQTIVPNHVVTKSHFWYFVSQLKKMNISSRVIVSYGQVFKKYPTWIKNFGTCLCHDSPMALTTCTK</sequence>
<accession>A0A485PHM2</accession>
<proteinExistence type="predicted"/>
<dbReference type="GO" id="GO:0003735">
    <property type="term" value="F:structural constituent of ribosome"/>
    <property type="evidence" value="ECO:0007669"/>
    <property type="project" value="InterPro"/>
</dbReference>
<organism evidence="1 2">
    <name type="scientific">Lynx pardinus</name>
    <name type="common">Iberian lynx</name>
    <name type="synonym">Felis pardina</name>
    <dbReference type="NCBI Taxonomy" id="191816"/>
    <lineage>
        <taxon>Eukaryota</taxon>
        <taxon>Metazoa</taxon>
        <taxon>Chordata</taxon>
        <taxon>Craniata</taxon>
        <taxon>Vertebrata</taxon>
        <taxon>Euteleostomi</taxon>
        <taxon>Mammalia</taxon>
        <taxon>Eutheria</taxon>
        <taxon>Laurasiatheria</taxon>
        <taxon>Carnivora</taxon>
        <taxon>Feliformia</taxon>
        <taxon>Felidae</taxon>
        <taxon>Felinae</taxon>
        <taxon>Lynx</taxon>
    </lineage>
</organism>
<feature type="non-terminal residue" evidence="1">
    <location>
        <position position="1"/>
    </location>
</feature>
<dbReference type="Gene3D" id="3.10.20.10">
    <property type="match status" value="1"/>
</dbReference>
<gene>
    <name evidence="1" type="ORF">LYPA_23C022133</name>
</gene>
<name>A0A485PHM2_LYNPA</name>
<dbReference type="InterPro" id="IPR021138">
    <property type="entry name" value="Ribosomal_eL20_eukaryotes"/>
</dbReference>
<reference evidence="1 2" key="1">
    <citation type="submission" date="2019-01" db="EMBL/GenBank/DDBJ databases">
        <authorList>
            <person name="Alioto T."/>
            <person name="Alioto T."/>
        </authorList>
    </citation>
    <scope>NUCLEOTIDE SEQUENCE [LARGE SCALE GENOMIC DNA]</scope>
</reference>
<protein>
    <submittedName>
        <fullName evidence="1">Uncharacterized protein</fullName>
    </submittedName>
</protein>
<dbReference type="GO" id="GO:0005840">
    <property type="term" value="C:ribosome"/>
    <property type="evidence" value="ECO:0007669"/>
    <property type="project" value="InterPro"/>
</dbReference>
<feature type="non-terminal residue" evidence="1">
    <location>
        <position position="100"/>
    </location>
</feature>
<keyword evidence="2" id="KW-1185">Reference proteome</keyword>